<dbReference type="GO" id="GO:1990809">
    <property type="term" value="P:endoplasmic reticulum tubular network membrane organization"/>
    <property type="evidence" value="ECO:0007669"/>
    <property type="project" value="EnsemblFungi"/>
</dbReference>
<evidence type="ECO:0000256" key="1">
    <source>
        <dbReference type="ARBA" id="ARBA00004141"/>
    </source>
</evidence>
<dbReference type="OrthoDB" id="10009287at2759"/>
<reference evidence="7 8" key="1">
    <citation type="journal article" date="2015" name="Genome Biol. Evol.">
        <title>Phylogenomic analyses indicate that early fungi evolved digesting cell walls of algal ancestors of land plants.</title>
        <authorList>
            <person name="Chang Y."/>
            <person name="Wang S."/>
            <person name="Sekimoto S."/>
            <person name="Aerts A.L."/>
            <person name="Choi C."/>
            <person name="Clum A."/>
            <person name="LaButti K.M."/>
            <person name="Lindquist E.A."/>
            <person name="Yee Ngan C."/>
            <person name="Ohm R.A."/>
            <person name="Salamov A.A."/>
            <person name="Grigoriev I.V."/>
            <person name="Spatafora J.W."/>
            <person name="Berbee M.L."/>
        </authorList>
    </citation>
    <scope>NUCLEOTIDE SEQUENCE [LARGE SCALE GENOMIC DNA]</scope>
    <source>
        <strain evidence="7 8">NRRL 28638</strain>
    </source>
</reference>
<keyword evidence="3 6" id="KW-0812">Transmembrane</keyword>
<evidence type="ECO:0000256" key="2">
    <source>
        <dbReference type="ARBA" id="ARBA00008573"/>
    </source>
</evidence>
<keyword evidence="5 6" id="KW-0472">Membrane</keyword>
<dbReference type="InterPro" id="IPR004345">
    <property type="entry name" value="TB2_DP1_HVA22"/>
</dbReference>
<dbReference type="GO" id="GO:0048309">
    <property type="term" value="P:endoplasmic reticulum inheritance"/>
    <property type="evidence" value="ECO:0007669"/>
    <property type="project" value="EnsemblFungi"/>
</dbReference>
<dbReference type="GO" id="GO:0051292">
    <property type="term" value="P:nuclear pore complex assembly"/>
    <property type="evidence" value="ECO:0007669"/>
    <property type="project" value="EnsemblFungi"/>
</dbReference>
<dbReference type="STRING" id="796925.A0A137NUN5"/>
<protein>
    <recommendedName>
        <fullName evidence="6">Protein YOP1</fullName>
    </recommendedName>
</protein>
<evidence type="ECO:0000256" key="4">
    <source>
        <dbReference type="ARBA" id="ARBA00022989"/>
    </source>
</evidence>
<dbReference type="GO" id="GO:0007033">
    <property type="term" value="P:vacuole organization"/>
    <property type="evidence" value="ECO:0007669"/>
    <property type="project" value="EnsemblFungi"/>
</dbReference>
<organism evidence="7 8">
    <name type="scientific">Conidiobolus coronatus (strain ATCC 28846 / CBS 209.66 / NRRL 28638)</name>
    <name type="common">Delacroixia coronata</name>
    <dbReference type="NCBI Taxonomy" id="796925"/>
    <lineage>
        <taxon>Eukaryota</taxon>
        <taxon>Fungi</taxon>
        <taxon>Fungi incertae sedis</taxon>
        <taxon>Zoopagomycota</taxon>
        <taxon>Entomophthoromycotina</taxon>
        <taxon>Entomophthoromycetes</taxon>
        <taxon>Entomophthorales</taxon>
        <taxon>Ancylistaceae</taxon>
        <taxon>Conidiobolus</taxon>
    </lineage>
</organism>
<comment type="subcellular location">
    <subcellularLocation>
        <location evidence="1 6">Membrane</location>
        <topology evidence="1 6">Multi-pass membrane protein</topology>
    </subcellularLocation>
</comment>
<feature type="transmembrane region" description="Helical" evidence="6">
    <location>
        <begin position="33"/>
        <end position="64"/>
    </location>
</feature>
<keyword evidence="7" id="KW-0675">Receptor</keyword>
<dbReference type="GO" id="GO:0180020">
    <property type="term" value="F:membrane bending activity"/>
    <property type="evidence" value="ECO:0007669"/>
    <property type="project" value="EnsemblFungi"/>
</dbReference>
<dbReference type="GO" id="GO:0032541">
    <property type="term" value="C:cortical endoplasmic reticulum"/>
    <property type="evidence" value="ECO:0007669"/>
    <property type="project" value="EnsemblFungi"/>
</dbReference>
<comment type="caution">
    <text evidence="6">Lacks conserved residue(s) required for the propagation of feature annotation.</text>
</comment>
<evidence type="ECO:0000313" key="7">
    <source>
        <dbReference type="EMBL" id="KXN66490.1"/>
    </source>
</evidence>
<evidence type="ECO:0000256" key="6">
    <source>
        <dbReference type="RuleBase" id="RU362006"/>
    </source>
</evidence>
<evidence type="ECO:0000313" key="8">
    <source>
        <dbReference type="Proteomes" id="UP000070444"/>
    </source>
</evidence>
<dbReference type="EMBL" id="KQ964719">
    <property type="protein sequence ID" value="KXN66490.1"/>
    <property type="molecule type" value="Genomic_DNA"/>
</dbReference>
<dbReference type="GO" id="GO:0016192">
    <property type="term" value="P:vesicle-mediated transport"/>
    <property type="evidence" value="ECO:0007669"/>
    <property type="project" value="EnsemblFungi"/>
</dbReference>
<dbReference type="PANTHER" id="PTHR12300:SF161">
    <property type="entry name" value="RECEPTOR EXPRESSION-ENHANCING PROTEIN"/>
    <property type="match status" value="1"/>
</dbReference>
<dbReference type="GO" id="GO:0034976">
    <property type="term" value="P:response to endoplasmic reticulum stress"/>
    <property type="evidence" value="ECO:0007669"/>
    <property type="project" value="EnsemblFungi"/>
</dbReference>
<sequence length="175" mass="19806">MEQVQYYQAQFDKELSKHPFWNLIEKQTGAPKVYVAGGLAAVTFILVFFNLFASLLTGLIGWTYPAYATFKAIESPGTEDDKQWLVYWAVIGFFNIIEYFSDALLYWVPFYYTIKTVGLVWLMLPQTRGAEKIYTSYMRPLLLNFESQIHSLLEKHAGSAPAAPAPAAADAPKSE</sequence>
<keyword evidence="8" id="KW-1185">Reference proteome</keyword>
<dbReference type="GO" id="GO:0032581">
    <property type="term" value="P:ER-dependent peroxisome organization"/>
    <property type="evidence" value="ECO:0007669"/>
    <property type="project" value="EnsemblFungi"/>
</dbReference>
<proteinExistence type="inferred from homology"/>
<evidence type="ECO:0000256" key="5">
    <source>
        <dbReference type="ARBA" id="ARBA00023136"/>
    </source>
</evidence>
<feature type="transmembrane region" description="Helical" evidence="6">
    <location>
        <begin position="106"/>
        <end position="124"/>
    </location>
</feature>
<comment type="similarity">
    <text evidence="2 6">Belongs to the DP1 family.</text>
</comment>
<name>A0A137NUN5_CONC2</name>
<dbReference type="GO" id="GO:0005635">
    <property type="term" value="C:nuclear envelope"/>
    <property type="evidence" value="ECO:0007669"/>
    <property type="project" value="EnsemblFungi"/>
</dbReference>
<dbReference type="Proteomes" id="UP000070444">
    <property type="component" value="Unassembled WGS sequence"/>
</dbReference>
<gene>
    <name evidence="7" type="ORF">CONCODRAFT_128186</name>
</gene>
<dbReference type="AlphaFoldDB" id="A0A137NUN5"/>
<evidence type="ECO:0000256" key="3">
    <source>
        <dbReference type="ARBA" id="ARBA00022692"/>
    </source>
</evidence>
<dbReference type="GO" id="GO:0032153">
    <property type="term" value="C:cell division site"/>
    <property type="evidence" value="ECO:0007669"/>
    <property type="project" value="EnsemblFungi"/>
</dbReference>
<dbReference type="Pfam" id="PF03134">
    <property type="entry name" value="TB2_DP1_HVA22"/>
    <property type="match status" value="1"/>
</dbReference>
<dbReference type="PANTHER" id="PTHR12300">
    <property type="entry name" value="HVA22-LIKE PROTEINS"/>
    <property type="match status" value="1"/>
</dbReference>
<dbReference type="OMA" id="DTQYWVV"/>
<accession>A0A137NUN5</accession>
<dbReference type="GO" id="GO:0016020">
    <property type="term" value="C:membrane"/>
    <property type="evidence" value="ECO:0007669"/>
    <property type="project" value="UniProtKB-SubCell"/>
</dbReference>
<keyword evidence="4 6" id="KW-1133">Transmembrane helix</keyword>